<dbReference type="Proteomes" id="UP001597063">
    <property type="component" value="Unassembled WGS sequence"/>
</dbReference>
<evidence type="ECO:0000313" key="2">
    <source>
        <dbReference type="Proteomes" id="UP001597063"/>
    </source>
</evidence>
<dbReference type="EMBL" id="JBHTGP010000003">
    <property type="protein sequence ID" value="MFD0683746.1"/>
    <property type="molecule type" value="Genomic_DNA"/>
</dbReference>
<organism evidence="1 2">
    <name type="scientific">Actinomadura fibrosa</name>
    <dbReference type="NCBI Taxonomy" id="111802"/>
    <lineage>
        <taxon>Bacteria</taxon>
        <taxon>Bacillati</taxon>
        <taxon>Actinomycetota</taxon>
        <taxon>Actinomycetes</taxon>
        <taxon>Streptosporangiales</taxon>
        <taxon>Thermomonosporaceae</taxon>
        <taxon>Actinomadura</taxon>
    </lineage>
</organism>
<reference evidence="2" key="1">
    <citation type="journal article" date="2019" name="Int. J. Syst. Evol. Microbiol.">
        <title>The Global Catalogue of Microorganisms (GCM) 10K type strain sequencing project: providing services to taxonomists for standard genome sequencing and annotation.</title>
        <authorList>
            <consortium name="The Broad Institute Genomics Platform"/>
            <consortium name="The Broad Institute Genome Sequencing Center for Infectious Disease"/>
            <person name="Wu L."/>
            <person name="Ma J."/>
        </authorList>
    </citation>
    <scope>NUCLEOTIDE SEQUENCE [LARGE SCALE GENOMIC DNA]</scope>
    <source>
        <strain evidence="2">JCM 9371</strain>
    </source>
</reference>
<name>A0ABW2XBY1_9ACTN</name>
<gene>
    <name evidence="1" type="ORF">ACFQZM_04495</name>
</gene>
<comment type="caution">
    <text evidence="1">The sequence shown here is derived from an EMBL/GenBank/DDBJ whole genome shotgun (WGS) entry which is preliminary data.</text>
</comment>
<evidence type="ECO:0000313" key="1">
    <source>
        <dbReference type="EMBL" id="MFD0683746.1"/>
    </source>
</evidence>
<protein>
    <submittedName>
        <fullName evidence="1">Uncharacterized protein</fullName>
    </submittedName>
</protein>
<sequence>MTEAPSGPPGTAVRCPVCCLPAGTGDACGDCGWMLRTPWSLGATDRADFESRLGAARLAVDLRAAARLGGDWRDRAALLRGVPDDAAWAAARDAVRVEHRPAGPVLADGLARLPHGEPLAVIEVTADGVTARLVDERAQAGEPVRSRRWTELLPMLSADPGEREFQLAGGTRGMDRSAVEPELAAALATWAAPLPPARAAICRLPGLPLPELAAGLLADETAAEPGDLAAQLDEVAAVLPIRTGYGLLVAHIGPAPEQVTPALSEMLAAGSHRGDAATLTVYRAPGTSPPTTLAVCTVESPPRLVAAWRATLPTGPVAVRAELDGPARVRLTGPTGLAPEPRELDGILDGLPTWFRPPPPRLELVCLLELNGPAAAVAGRRELLDGLLGVLAEETGDRVETAVIGYADHYVRGRTNLDVVHGTGLKPPADTRTALARLPAPVEPYDRAAAPLEDALALLAAQDPSSTAPRILLVVAGRHPHPVGTDRGGRGPTACPGHIDASAALARAPAGHRVAVLDTVPDGEPAAIWRALGEHGLLGLADTTPRNLAVVLGLLPASPIPFSVPLAHPL</sequence>
<proteinExistence type="predicted"/>
<dbReference type="RefSeq" id="WP_131754752.1">
    <property type="nucleotide sequence ID" value="NZ_CAACUY010000001.1"/>
</dbReference>
<keyword evidence="2" id="KW-1185">Reference proteome</keyword>
<accession>A0ABW2XBY1</accession>